<dbReference type="EMBL" id="JAPNKA010000001">
    <property type="protein sequence ID" value="MCY1073369.1"/>
    <property type="molecule type" value="Genomic_DNA"/>
</dbReference>
<protein>
    <submittedName>
        <fullName evidence="4">Uncharacterized protein</fullName>
    </submittedName>
</protein>
<feature type="transmembrane region" description="Helical" evidence="2">
    <location>
        <begin position="187"/>
        <end position="204"/>
    </location>
</feature>
<dbReference type="RefSeq" id="WP_267532379.1">
    <property type="nucleotide sequence ID" value="NZ_JAPNKA010000001.1"/>
</dbReference>
<gene>
    <name evidence="4" type="ORF">OV287_02640</name>
</gene>
<evidence type="ECO:0000313" key="5">
    <source>
        <dbReference type="Proteomes" id="UP001207654"/>
    </source>
</evidence>
<feature type="signal peptide" evidence="3">
    <location>
        <begin position="1"/>
        <end position="21"/>
    </location>
</feature>
<evidence type="ECO:0000256" key="1">
    <source>
        <dbReference type="SAM" id="MobiDB-lite"/>
    </source>
</evidence>
<reference evidence="4 5" key="1">
    <citation type="submission" date="2022-11" db="EMBL/GenBank/DDBJ databases">
        <title>Minimal conservation of predation-associated metabolite biosynthetic gene clusters underscores biosynthetic potential of Myxococcota including descriptions for ten novel species: Archangium lansinium sp. nov., Myxococcus landrumus sp. nov., Nannocystis bai.</title>
        <authorList>
            <person name="Ahearne A."/>
            <person name="Stevens C."/>
            <person name="Phillips K."/>
        </authorList>
    </citation>
    <scope>NUCLEOTIDE SEQUENCE [LARGE SCALE GENOMIC DNA]</scope>
    <source>
        <strain evidence="4 5">MIWBW</strain>
    </source>
</reference>
<organism evidence="4 5">
    <name type="scientific">Archangium lansingense</name>
    <dbReference type="NCBI Taxonomy" id="2995310"/>
    <lineage>
        <taxon>Bacteria</taxon>
        <taxon>Pseudomonadati</taxon>
        <taxon>Myxococcota</taxon>
        <taxon>Myxococcia</taxon>
        <taxon>Myxococcales</taxon>
        <taxon>Cystobacterineae</taxon>
        <taxon>Archangiaceae</taxon>
        <taxon>Archangium</taxon>
    </lineage>
</organism>
<evidence type="ECO:0000256" key="2">
    <source>
        <dbReference type="SAM" id="Phobius"/>
    </source>
</evidence>
<dbReference type="PANTHER" id="PTHR24216">
    <property type="entry name" value="PAXILLIN-RELATED"/>
    <property type="match status" value="1"/>
</dbReference>
<sequence length="402" mass="40150">MRLVVSLMCLGLLTANGVAKAQTAPAPAPASPQSAPTTQTPPPPSTTQPASPAVQTPPPPPAAAQQPAPVAQPPPPPPPPAAQPAPPPPPPPAAAQPAPPPPQPPEAQGPAETPPERATRYSRFSAGSGGMLLVFTELLSGVVTGGILGNTFESENGDYVGAVLGGLTLGTAAAVYQYYVPVERNESLLAAGGAALGFLAGFGYGSEQGLSSRDRAIAALLTTQAGIIGTLAATAMPGDVSDGDASLVGMGALYAFVLTGLVQATVLLAEEGDQDPNLTPTLVAPVLGMAVGGLLAVPFELSAVRVFKLTVLPLGVGAVLLLVGTALADGPAIPLSAIGGIAATFVITALATTEEPTPYPPTSPGLRNQSSESFRVVPVPVLMRTGRRSESLTAGPGILMRF</sequence>
<keyword evidence="3" id="KW-0732">Signal</keyword>
<evidence type="ECO:0000256" key="3">
    <source>
        <dbReference type="SAM" id="SignalP"/>
    </source>
</evidence>
<accession>A0ABT3ZWD4</accession>
<feature type="compositionally biased region" description="Low complexity" evidence="1">
    <location>
        <begin position="23"/>
        <end position="38"/>
    </location>
</feature>
<comment type="caution">
    <text evidence="4">The sequence shown here is derived from an EMBL/GenBank/DDBJ whole genome shotgun (WGS) entry which is preliminary data.</text>
</comment>
<feature type="compositionally biased region" description="Pro residues" evidence="1">
    <location>
        <begin position="70"/>
        <end position="107"/>
    </location>
</feature>
<dbReference type="PANTHER" id="PTHR24216:SF65">
    <property type="entry name" value="PAXILLIN-LIKE PROTEIN 1"/>
    <property type="match status" value="1"/>
</dbReference>
<feature type="region of interest" description="Disordered" evidence="1">
    <location>
        <begin position="23"/>
        <end position="122"/>
    </location>
</feature>
<feature type="transmembrane region" description="Helical" evidence="2">
    <location>
        <begin position="216"/>
        <end position="235"/>
    </location>
</feature>
<proteinExistence type="predicted"/>
<keyword evidence="5" id="KW-1185">Reference proteome</keyword>
<evidence type="ECO:0000313" key="4">
    <source>
        <dbReference type="EMBL" id="MCY1073369.1"/>
    </source>
</evidence>
<feature type="transmembrane region" description="Helical" evidence="2">
    <location>
        <begin position="306"/>
        <end position="327"/>
    </location>
</feature>
<keyword evidence="2" id="KW-1133">Transmembrane helix</keyword>
<feature type="transmembrane region" description="Helical" evidence="2">
    <location>
        <begin position="247"/>
        <end position="269"/>
    </location>
</feature>
<dbReference type="Proteomes" id="UP001207654">
    <property type="component" value="Unassembled WGS sequence"/>
</dbReference>
<keyword evidence="2" id="KW-0472">Membrane</keyword>
<feature type="transmembrane region" description="Helical" evidence="2">
    <location>
        <begin position="333"/>
        <end position="351"/>
    </location>
</feature>
<name>A0ABT3ZWD4_9BACT</name>
<feature type="transmembrane region" description="Helical" evidence="2">
    <location>
        <begin position="159"/>
        <end position="180"/>
    </location>
</feature>
<feature type="chain" id="PRO_5045879030" evidence="3">
    <location>
        <begin position="22"/>
        <end position="402"/>
    </location>
</feature>
<feature type="transmembrane region" description="Helical" evidence="2">
    <location>
        <begin position="281"/>
        <end position="299"/>
    </location>
</feature>
<keyword evidence="2" id="KW-0812">Transmembrane</keyword>